<feature type="transmembrane region" description="Helical" evidence="4">
    <location>
        <begin position="653"/>
        <end position="674"/>
    </location>
</feature>
<dbReference type="EMBL" id="CAJNOJ010000131">
    <property type="protein sequence ID" value="CAF1171272.1"/>
    <property type="molecule type" value="Genomic_DNA"/>
</dbReference>
<dbReference type="Pfam" id="PF13855">
    <property type="entry name" value="LRR_8"/>
    <property type="match status" value="1"/>
</dbReference>
<evidence type="ECO:0000256" key="1">
    <source>
        <dbReference type="ARBA" id="ARBA00022614"/>
    </source>
</evidence>
<keyword evidence="2" id="KW-0732">Signal</keyword>
<dbReference type="Gene3D" id="3.80.10.10">
    <property type="entry name" value="Ribonuclease Inhibitor"/>
    <property type="match status" value="4"/>
</dbReference>
<dbReference type="PROSITE" id="PS51450">
    <property type="entry name" value="LRR"/>
    <property type="match status" value="3"/>
</dbReference>
<dbReference type="SUPFAM" id="SSF52058">
    <property type="entry name" value="L domain-like"/>
    <property type="match status" value="1"/>
</dbReference>
<reference evidence="5" key="1">
    <citation type="submission" date="2021-02" db="EMBL/GenBank/DDBJ databases">
        <authorList>
            <person name="Nowell W R."/>
        </authorList>
    </citation>
    <scope>NUCLEOTIDE SEQUENCE</scope>
</reference>
<keyword evidence="3" id="KW-0677">Repeat</keyword>
<dbReference type="OrthoDB" id="643377at2759"/>
<dbReference type="InterPro" id="IPR001611">
    <property type="entry name" value="Leu-rich_rpt"/>
</dbReference>
<protein>
    <submittedName>
        <fullName evidence="5">Uncharacterized protein</fullName>
    </submittedName>
</protein>
<comment type="caution">
    <text evidence="5">The sequence shown here is derived from an EMBL/GenBank/DDBJ whole genome shotgun (WGS) entry which is preliminary data.</text>
</comment>
<dbReference type="AlphaFoldDB" id="A0A814U8C6"/>
<dbReference type="SMART" id="SM00369">
    <property type="entry name" value="LRR_TYP"/>
    <property type="match status" value="5"/>
</dbReference>
<dbReference type="PANTHER" id="PTHR24373:SF275">
    <property type="entry name" value="TIR DOMAIN-CONTAINING PROTEIN"/>
    <property type="match status" value="1"/>
</dbReference>
<evidence type="ECO:0000313" key="5">
    <source>
        <dbReference type="EMBL" id="CAF1171272.1"/>
    </source>
</evidence>
<dbReference type="SUPFAM" id="SSF52047">
    <property type="entry name" value="RNI-like"/>
    <property type="match status" value="1"/>
</dbReference>
<dbReference type="InterPro" id="IPR003591">
    <property type="entry name" value="Leu-rich_rpt_typical-subtyp"/>
</dbReference>
<dbReference type="Pfam" id="PF00560">
    <property type="entry name" value="LRR_1"/>
    <property type="match status" value="1"/>
</dbReference>
<evidence type="ECO:0000256" key="2">
    <source>
        <dbReference type="ARBA" id="ARBA00022729"/>
    </source>
</evidence>
<dbReference type="PANTHER" id="PTHR24373">
    <property type="entry name" value="SLIT RELATED LEUCINE-RICH REPEAT NEURONAL PROTEIN"/>
    <property type="match status" value="1"/>
</dbReference>
<organism evidence="5 6">
    <name type="scientific">Adineta ricciae</name>
    <name type="common">Rotifer</name>
    <dbReference type="NCBI Taxonomy" id="249248"/>
    <lineage>
        <taxon>Eukaryota</taxon>
        <taxon>Metazoa</taxon>
        <taxon>Spiralia</taxon>
        <taxon>Gnathifera</taxon>
        <taxon>Rotifera</taxon>
        <taxon>Eurotatoria</taxon>
        <taxon>Bdelloidea</taxon>
        <taxon>Adinetida</taxon>
        <taxon>Adinetidae</taxon>
        <taxon>Adineta</taxon>
    </lineage>
</organism>
<keyword evidence="4" id="KW-1133">Transmembrane helix</keyword>
<evidence type="ECO:0000256" key="4">
    <source>
        <dbReference type="SAM" id="Phobius"/>
    </source>
</evidence>
<evidence type="ECO:0000256" key="3">
    <source>
        <dbReference type="ARBA" id="ARBA00022737"/>
    </source>
</evidence>
<proteinExistence type="predicted"/>
<dbReference type="InterPro" id="IPR050328">
    <property type="entry name" value="Dev_Immune_Receptor"/>
</dbReference>
<dbReference type="InterPro" id="IPR032675">
    <property type="entry name" value="LRR_dom_sf"/>
</dbReference>
<accession>A0A814U8C6</accession>
<keyword evidence="1" id="KW-0433">Leucine-rich repeat</keyword>
<name>A0A814U8C6_ADIRI</name>
<keyword evidence="4" id="KW-0812">Transmembrane</keyword>
<sequence length="735" mass="85138">MDCTKVEFKSNTFIYRAEQWEIDSDKTSEDVDDEETLESYTLSIDLSNSTSLKKFTNQTIDFTGFKFVIQSLSLANQQGPCIITSNSFKSSIYETLNALNLSFTCTKQIPNDCPEIFRPLKKLQTLDLSGSDMYKTCLNKPDTFSYIFDHLILRNNVYERNAFTSSSGLFDGVKKISQLDLQNSRFQSDADGSETCLFDIFPSLKVLDLSNIQSDDIDINTFIERLLKCDTTTSNKKPLEHLSLRSLKLSKLPAWLASESFTYLSRLDLSYNYFHNIDLQGFIYLRSISLAYNPIEFDKILWRNETVYRSINLRSTVRYSKFDLVHHLNSLLDLAQDIDYSQNQGEDLFNVTQLSIQARDTFLNFSRMNIKAFGIDSDTVKALDVSSNYLTNLDLSQQRELKYLDCSNQTLQTLSLRHRLSTLRELRCSNNNLTVIGNFLSISTSYLETLQTLSLRHRLSTLRELRCSNNNLTVIGNFLSISTSYLEVLDLSNNGIDSLRDYFTHLKSRTLRQVNFRSNFIRIVRSKTFHRDLVSLVEIDLSWNQIEKIEKNAFQARNLQILDLTGNSLKTIEPNAIFTASLRYFYISSIGPDLTDRCLQTKSKDPLLSLYFNWYRQNATLMKKLPVKFSSCLTRYLPESKLKRLTKKTKQMLGIYGLWIIVGLVVVVVILALLRHYRNTGFPFFRAFRKYKKVERQELIENEIEMAGHSQEDDIVMNMEELPYNKYNNPPRTDV</sequence>
<keyword evidence="4" id="KW-0472">Membrane</keyword>
<dbReference type="Proteomes" id="UP000663852">
    <property type="component" value="Unassembled WGS sequence"/>
</dbReference>
<gene>
    <name evidence="5" type="ORF">EDS130_LOCUS23701</name>
</gene>
<evidence type="ECO:0000313" key="6">
    <source>
        <dbReference type="Proteomes" id="UP000663852"/>
    </source>
</evidence>